<feature type="transmembrane region" description="Helical" evidence="2">
    <location>
        <begin position="394"/>
        <end position="415"/>
    </location>
</feature>
<comment type="caution">
    <text evidence="3">The sequence shown here is derived from an EMBL/GenBank/DDBJ whole genome shotgun (WGS) entry which is preliminary data.</text>
</comment>
<feature type="compositionally biased region" description="Polar residues" evidence="1">
    <location>
        <begin position="362"/>
        <end position="372"/>
    </location>
</feature>
<organism evidence="3 4">
    <name type="scientific">Pythium insidiosum</name>
    <name type="common">Pythiosis disease agent</name>
    <dbReference type="NCBI Taxonomy" id="114742"/>
    <lineage>
        <taxon>Eukaryota</taxon>
        <taxon>Sar</taxon>
        <taxon>Stramenopiles</taxon>
        <taxon>Oomycota</taxon>
        <taxon>Peronosporomycetes</taxon>
        <taxon>Pythiales</taxon>
        <taxon>Pythiaceae</taxon>
        <taxon>Pythium</taxon>
    </lineage>
</organism>
<reference evidence="3" key="1">
    <citation type="submission" date="2021-12" db="EMBL/GenBank/DDBJ databases">
        <title>Prjna785345.</title>
        <authorList>
            <person name="Rujirawat T."/>
            <person name="Krajaejun T."/>
        </authorList>
    </citation>
    <scope>NUCLEOTIDE SEQUENCE</scope>
    <source>
        <strain evidence="3">Pi057C3</strain>
    </source>
</reference>
<dbReference type="Gene3D" id="3.80.10.10">
    <property type="entry name" value="Ribonuclease Inhibitor"/>
    <property type="match status" value="1"/>
</dbReference>
<keyword evidence="2" id="KW-0472">Membrane</keyword>
<evidence type="ECO:0000313" key="4">
    <source>
        <dbReference type="Proteomes" id="UP001209570"/>
    </source>
</evidence>
<protein>
    <submittedName>
        <fullName evidence="3">Uncharacterized protein</fullName>
    </submittedName>
</protein>
<dbReference type="EMBL" id="JAKCXM010000088">
    <property type="protein sequence ID" value="KAJ0403131.1"/>
    <property type="molecule type" value="Genomic_DNA"/>
</dbReference>
<keyword evidence="4" id="KW-1185">Reference proteome</keyword>
<accession>A0AAD5LLW9</accession>
<sequence>MRRKSTARDGSVQQLHQQLSAGPRLAIALCIAVCQWLCAAYLVLLTAVYLYVDLPEMTYYANLLALPATRRFSYWGYVHFAVALLHAVDTTVALLARLRRELQRCKASHSTAPSRRISDVASKKIPTVNPHNPAAARGLRRVSRALAWLVMRLFGRRGLLGIESALFDVVFSLRELVEMAAQCVQLYKYSRLLSRTWINDVLIVMFVIDCWDSLFLHWWLRDREALRRVVSLTLDALWMIGTNVVIPATILIPYVREVNVRLFTFSSQRLYVDQLFIELVTENRSVLALSPVDGISKIVPHVSIFLSLQSLRCFLLLPQAKTTSTNDVLPQRTPMSHQGSAPSAVVKSFAAQGVVPLDATTKPLTEESSSQPPLRRSESAVPSGSHRSRRKRSLWVRLVHVISFLIGLGVLILHIRARLGRPVPGITCRMPQYPWFASGASCAIVEFNCYRQLNLPNESSLAMLDAKTVLQVLFTHCPALSIPPELEVFTNLLGMEIFNSTVVTWPSAAALSASKHSQIVYFGLIRVNMTELPTGILHSELPPSLLDIEISISNLTRLPSDLSSLWHEMDVLYVEYSQLTEFPSVALELNPYFLSLVGNEIREIPSLEFSREANPLVRFTLSENPIERLPAFVNATINVLGLDGTLVKELPPWVATQVRQIVYAPRTPYCAGVLAGDNSSELDTSPMIFCDPSDRRLETLGRYPHVIIQPHRAP</sequence>
<dbReference type="SUPFAM" id="SSF52058">
    <property type="entry name" value="L domain-like"/>
    <property type="match status" value="1"/>
</dbReference>
<gene>
    <name evidence="3" type="ORF">P43SY_009561</name>
</gene>
<dbReference type="AlphaFoldDB" id="A0AAD5LLW9"/>
<proteinExistence type="predicted"/>
<feature type="transmembrane region" description="Helical" evidence="2">
    <location>
        <begin position="25"/>
        <end position="52"/>
    </location>
</feature>
<evidence type="ECO:0000313" key="3">
    <source>
        <dbReference type="EMBL" id="KAJ0403131.1"/>
    </source>
</evidence>
<dbReference type="InterPro" id="IPR032675">
    <property type="entry name" value="LRR_dom_sf"/>
</dbReference>
<keyword evidence="2" id="KW-0812">Transmembrane</keyword>
<feature type="transmembrane region" description="Helical" evidence="2">
    <location>
        <begin position="72"/>
        <end position="96"/>
    </location>
</feature>
<feature type="region of interest" description="Disordered" evidence="1">
    <location>
        <begin position="361"/>
        <end position="385"/>
    </location>
</feature>
<feature type="transmembrane region" description="Helical" evidence="2">
    <location>
        <begin position="236"/>
        <end position="255"/>
    </location>
</feature>
<name>A0AAD5LLW9_PYTIN</name>
<keyword evidence="2" id="KW-1133">Transmembrane helix</keyword>
<dbReference type="Proteomes" id="UP001209570">
    <property type="component" value="Unassembled WGS sequence"/>
</dbReference>
<evidence type="ECO:0000256" key="1">
    <source>
        <dbReference type="SAM" id="MobiDB-lite"/>
    </source>
</evidence>
<evidence type="ECO:0000256" key="2">
    <source>
        <dbReference type="SAM" id="Phobius"/>
    </source>
</evidence>
<feature type="transmembrane region" description="Helical" evidence="2">
    <location>
        <begin position="197"/>
        <end position="216"/>
    </location>
</feature>